<dbReference type="PhylomeDB" id="B4I4H6"/>
<dbReference type="InterPro" id="IPR014044">
    <property type="entry name" value="CAP_dom"/>
</dbReference>
<evidence type="ECO:0000259" key="3">
    <source>
        <dbReference type="SMART" id="SM00198"/>
    </source>
</evidence>
<dbReference type="InterPro" id="IPR034113">
    <property type="entry name" value="SCP_GAPR1-like"/>
</dbReference>
<evidence type="ECO:0000313" key="5">
    <source>
        <dbReference type="Proteomes" id="UP000001292"/>
    </source>
</evidence>
<reference evidence="4 5" key="1">
    <citation type="journal article" date="2007" name="Nature">
        <title>Evolution of genes and genomes on the Drosophila phylogeny.</title>
        <authorList>
            <consortium name="Drosophila 12 Genomes Consortium"/>
            <person name="Clark A.G."/>
            <person name="Eisen M.B."/>
            <person name="Smith D.R."/>
            <person name="Bergman C.M."/>
            <person name="Oliver B."/>
            <person name="Markow T.A."/>
            <person name="Kaufman T.C."/>
            <person name="Kellis M."/>
            <person name="Gelbart W."/>
            <person name="Iyer V.N."/>
            <person name="Pollard D.A."/>
            <person name="Sackton T.B."/>
            <person name="Larracuente A.M."/>
            <person name="Singh N.D."/>
            <person name="Abad J.P."/>
            <person name="Abt D.N."/>
            <person name="Adryan B."/>
            <person name="Aguade M."/>
            <person name="Akashi H."/>
            <person name="Anderson W.W."/>
            <person name="Aquadro C.F."/>
            <person name="Ardell D.H."/>
            <person name="Arguello R."/>
            <person name="Artieri C.G."/>
            <person name="Barbash D.A."/>
            <person name="Barker D."/>
            <person name="Barsanti P."/>
            <person name="Batterham P."/>
            <person name="Batzoglou S."/>
            <person name="Begun D."/>
            <person name="Bhutkar A."/>
            <person name="Blanco E."/>
            <person name="Bosak S.A."/>
            <person name="Bradley R.K."/>
            <person name="Brand A.D."/>
            <person name="Brent M.R."/>
            <person name="Brooks A.N."/>
            <person name="Brown R.H."/>
            <person name="Butlin R.K."/>
            <person name="Caggese C."/>
            <person name="Calvi B.R."/>
            <person name="Bernardo de Carvalho A."/>
            <person name="Caspi A."/>
            <person name="Castrezana S."/>
            <person name="Celniker S.E."/>
            <person name="Chang J.L."/>
            <person name="Chapple C."/>
            <person name="Chatterji S."/>
            <person name="Chinwalla A."/>
            <person name="Civetta A."/>
            <person name="Clifton S.W."/>
            <person name="Comeron J.M."/>
            <person name="Costello J.C."/>
            <person name="Coyne J.A."/>
            <person name="Daub J."/>
            <person name="David R.G."/>
            <person name="Delcher A.L."/>
            <person name="Delehaunty K."/>
            <person name="Do C.B."/>
            <person name="Ebling H."/>
            <person name="Edwards K."/>
            <person name="Eickbush T."/>
            <person name="Evans J.D."/>
            <person name="Filipski A."/>
            <person name="Findeiss S."/>
            <person name="Freyhult E."/>
            <person name="Fulton L."/>
            <person name="Fulton R."/>
            <person name="Garcia A.C."/>
            <person name="Gardiner A."/>
            <person name="Garfield D.A."/>
            <person name="Garvin B.E."/>
            <person name="Gibson G."/>
            <person name="Gilbert D."/>
            <person name="Gnerre S."/>
            <person name="Godfrey J."/>
            <person name="Good R."/>
            <person name="Gotea V."/>
            <person name="Gravely B."/>
            <person name="Greenberg A.J."/>
            <person name="Griffiths-Jones S."/>
            <person name="Gross S."/>
            <person name="Guigo R."/>
            <person name="Gustafson E.A."/>
            <person name="Haerty W."/>
            <person name="Hahn M.W."/>
            <person name="Halligan D.L."/>
            <person name="Halpern A.L."/>
            <person name="Halter G.M."/>
            <person name="Han M.V."/>
            <person name="Heger A."/>
            <person name="Hillier L."/>
            <person name="Hinrichs A.S."/>
            <person name="Holmes I."/>
            <person name="Hoskins R.A."/>
            <person name="Hubisz M.J."/>
            <person name="Hultmark D."/>
            <person name="Huntley M.A."/>
            <person name="Jaffe D.B."/>
            <person name="Jagadeeshan S."/>
            <person name="Jeck W.R."/>
            <person name="Johnson J."/>
            <person name="Jones C.D."/>
            <person name="Jordan W.C."/>
            <person name="Karpen G.H."/>
            <person name="Kataoka E."/>
            <person name="Keightley P.D."/>
            <person name="Kheradpour P."/>
            <person name="Kirkness E.F."/>
            <person name="Koerich L.B."/>
            <person name="Kristiansen K."/>
            <person name="Kudrna D."/>
            <person name="Kulathinal R.J."/>
            <person name="Kumar S."/>
            <person name="Kwok R."/>
            <person name="Lander E."/>
            <person name="Langley C.H."/>
            <person name="Lapoint R."/>
            <person name="Lazzaro B.P."/>
            <person name="Lee S.J."/>
            <person name="Levesque L."/>
            <person name="Li R."/>
            <person name="Lin C.F."/>
            <person name="Lin M.F."/>
            <person name="Lindblad-Toh K."/>
            <person name="Llopart A."/>
            <person name="Long M."/>
            <person name="Low L."/>
            <person name="Lozovsky E."/>
            <person name="Lu J."/>
            <person name="Luo M."/>
            <person name="Machado C.A."/>
            <person name="Makalowski W."/>
            <person name="Marzo M."/>
            <person name="Matsuda M."/>
            <person name="Matzkin L."/>
            <person name="McAllister B."/>
            <person name="McBride C.S."/>
            <person name="McKernan B."/>
            <person name="McKernan K."/>
            <person name="Mendez-Lago M."/>
            <person name="Minx P."/>
            <person name="Mollenhauer M.U."/>
            <person name="Montooth K."/>
            <person name="Mount S.M."/>
            <person name="Mu X."/>
            <person name="Myers E."/>
            <person name="Negre B."/>
            <person name="Newfeld S."/>
            <person name="Nielsen R."/>
            <person name="Noor M.A."/>
            <person name="O'Grady P."/>
            <person name="Pachter L."/>
            <person name="Papaceit M."/>
            <person name="Parisi M.J."/>
            <person name="Parisi M."/>
            <person name="Parts L."/>
            <person name="Pedersen J.S."/>
            <person name="Pesole G."/>
            <person name="Phillippy A.M."/>
            <person name="Ponting C.P."/>
            <person name="Pop M."/>
            <person name="Porcelli D."/>
            <person name="Powell J.R."/>
            <person name="Prohaska S."/>
            <person name="Pruitt K."/>
            <person name="Puig M."/>
            <person name="Quesneville H."/>
            <person name="Ram K.R."/>
            <person name="Rand D."/>
            <person name="Rasmussen M.D."/>
            <person name="Reed L.K."/>
            <person name="Reenan R."/>
            <person name="Reily A."/>
            <person name="Remington K.A."/>
            <person name="Rieger T.T."/>
            <person name="Ritchie M.G."/>
            <person name="Robin C."/>
            <person name="Rogers Y.H."/>
            <person name="Rohde C."/>
            <person name="Rozas J."/>
            <person name="Rubenfield M.J."/>
            <person name="Ruiz A."/>
            <person name="Russo S."/>
            <person name="Salzberg S.L."/>
            <person name="Sanchez-Gracia A."/>
            <person name="Saranga D.J."/>
            <person name="Sato H."/>
            <person name="Schaeffer S.W."/>
            <person name="Schatz M.C."/>
            <person name="Schlenke T."/>
            <person name="Schwartz R."/>
            <person name="Segarra C."/>
            <person name="Singh R.S."/>
            <person name="Sirot L."/>
            <person name="Sirota M."/>
            <person name="Sisneros N.B."/>
            <person name="Smith C.D."/>
            <person name="Smith T.F."/>
            <person name="Spieth J."/>
            <person name="Stage D.E."/>
            <person name="Stark A."/>
            <person name="Stephan W."/>
            <person name="Strausberg R.L."/>
            <person name="Strempel S."/>
            <person name="Sturgill D."/>
            <person name="Sutton G."/>
            <person name="Sutton G.G."/>
            <person name="Tao W."/>
            <person name="Teichmann S."/>
            <person name="Tobari Y.N."/>
            <person name="Tomimura Y."/>
            <person name="Tsolas J.M."/>
            <person name="Valente V.L."/>
            <person name="Venter E."/>
            <person name="Venter J.C."/>
            <person name="Vicario S."/>
            <person name="Vieira F.G."/>
            <person name="Vilella A.J."/>
            <person name="Villasante A."/>
            <person name="Walenz B."/>
            <person name="Wang J."/>
            <person name="Wasserman M."/>
            <person name="Watts T."/>
            <person name="Wilson D."/>
            <person name="Wilson R.K."/>
            <person name="Wing R.A."/>
            <person name="Wolfner M.F."/>
            <person name="Wong A."/>
            <person name="Wong G.K."/>
            <person name="Wu C.I."/>
            <person name="Wu G."/>
            <person name="Yamamoto D."/>
            <person name="Yang H.P."/>
            <person name="Yang S.P."/>
            <person name="Yorke J.A."/>
            <person name="Yoshida K."/>
            <person name="Zdobnov E."/>
            <person name="Zhang P."/>
            <person name="Zhang Y."/>
            <person name="Zimin A.V."/>
            <person name="Baldwin J."/>
            <person name="Abdouelleil A."/>
            <person name="Abdulkadir J."/>
            <person name="Abebe A."/>
            <person name="Abera B."/>
            <person name="Abreu J."/>
            <person name="Acer S.C."/>
            <person name="Aftuck L."/>
            <person name="Alexander A."/>
            <person name="An P."/>
            <person name="Anderson E."/>
            <person name="Anderson S."/>
            <person name="Arachi H."/>
            <person name="Azer M."/>
            <person name="Bachantsang P."/>
            <person name="Barry A."/>
            <person name="Bayul T."/>
            <person name="Berlin A."/>
            <person name="Bessette D."/>
            <person name="Bloom T."/>
            <person name="Blye J."/>
            <person name="Boguslavskiy L."/>
            <person name="Bonnet C."/>
            <person name="Boukhgalter B."/>
            <person name="Bourzgui I."/>
            <person name="Brown A."/>
            <person name="Cahill P."/>
            <person name="Channer S."/>
            <person name="Cheshatsang Y."/>
            <person name="Chuda L."/>
            <person name="Citroen M."/>
            <person name="Collymore A."/>
            <person name="Cooke P."/>
            <person name="Costello M."/>
            <person name="D'Aco K."/>
            <person name="Daza R."/>
            <person name="De Haan G."/>
            <person name="DeGray S."/>
            <person name="DeMaso C."/>
            <person name="Dhargay N."/>
            <person name="Dooley K."/>
            <person name="Dooley E."/>
            <person name="Doricent M."/>
            <person name="Dorje P."/>
            <person name="Dorjee K."/>
            <person name="Dupes A."/>
            <person name="Elong R."/>
            <person name="Falk J."/>
            <person name="Farina A."/>
            <person name="Faro S."/>
            <person name="Ferguson D."/>
            <person name="Fisher S."/>
            <person name="Foley C.D."/>
            <person name="Franke A."/>
            <person name="Friedrich D."/>
            <person name="Gadbois L."/>
            <person name="Gearin G."/>
            <person name="Gearin C.R."/>
            <person name="Giannoukos G."/>
            <person name="Goode T."/>
            <person name="Graham J."/>
            <person name="Grandbois E."/>
            <person name="Grewal S."/>
            <person name="Gyaltsen K."/>
            <person name="Hafez N."/>
            <person name="Hagos B."/>
            <person name="Hall J."/>
            <person name="Henson C."/>
            <person name="Hollinger A."/>
            <person name="Honan T."/>
            <person name="Huard M.D."/>
            <person name="Hughes L."/>
            <person name="Hurhula B."/>
            <person name="Husby M.E."/>
            <person name="Kamat A."/>
            <person name="Kanga B."/>
            <person name="Kashin S."/>
            <person name="Khazanovich D."/>
            <person name="Kisner P."/>
            <person name="Lance K."/>
            <person name="Lara M."/>
            <person name="Lee W."/>
            <person name="Lennon N."/>
            <person name="Letendre F."/>
            <person name="LeVine R."/>
            <person name="Lipovsky A."/>
            <person name="Liu X."/>
            <person name="Liu J."/>
            <person name="Liu S."/>
            <person name="Lokyitsang T."/>
            <person name="Lokyitsang Y."/>
            <person name="Lubonja R."/>
            <person name="Lui A."/>
            <person name="MacDonald P."/>
            <person name="Magnisalis V."/>
            <person name="Maru K."/>
            <person name="Matthews C."/>
            <person name="McCusker W."/>
            <person name="McDonough S."/>
            <person name="Mehta T."/>
            <person name="Meldrim J."/>
            <person name="Meneus L."/>
            <person name="Mihai O."/>
            <person name="Mihalev A."/>
            <person name="Mihova T."/>
            <person name="Mittelman R."/>
            <person name="Mlenga V."/>
            <person name="Montmayeur A."/>
            <person name="Mulrain L."/>
            <person name="Navidi A."/>
            <person name="Naylor J."/>
            <person name="Negash T."/>
            <person name="Nguyen T."/>
            <person name="Nguyen N."/>
            <person name="Nicol R."/>
            <person name="Norbu C."/>
            <person name="Norbu N."/>
            <person name="Novod N."/>
            <person name="O'Neill B."/>
            <person name="Osman S."/>
            <person name="Markiewicz E."/>
            <person name="Oyono O.L."/>
            <person name="Patti C."/>
            <person name="Phunkhang P."/>
            <person name="Pierre F."/>
            <person name="Priest M."/>
            <person name="Raghuraman S."/>
            <person name="Rege F."/>
            <person name="Reyes R."/>
            <person name="Rise C."/>
            <person name="Rogov P."/>
            <person name="Ross K."/>
            <person name="Ryan E."/>
            <person name="Settipalli S."/>
            <person name="Shea T."/>
            <person name="Sherpa N."/>
            <person name="Shi L."/>
            <person name="Shih D."/>
            <person name="Sparrow T."/>
            <person name="Spaulding J."/>
            <person name="Stalker J."/>
            <person name="Stange-Thomann N."/>
            <person name="Stavropoulos S."/>
            <person name="Stone C."/>
            <person name="Strader C."/>
            <person name="Tesfaye S."/>
            <person name="Thomson T."/>
            <person name="Thoulutsang Y."/>
            <person name="Thoulutsang D."/>
            <person name="Topham K."/>
            <person name="Topping I."/>
            <person name="Tsamla T."/>
            <person name="Vassiliev H."/>
            <person name="Vo A."/>
            <person name="Wangchuk T."/>
            <person name="Wangdi T."/>
            <person name="Weiand M."/>
            <person name="Wilkinson J."/>
            <person name="Wilson A."/>
            <person name="Yadav S."/>
            <person name="Young G."/>
            <person name="Yu Q."/>
            <person name="Zembek L."/>
            <person name="Zhong D."/>
            <person name="Zimmer A."/>
            <person name="Zwirko Z."/>
            <person name="Jaffe D.B."/>
            <person name="Alvarez P."/>
            <person name="Brockman W."/>
            <person name="Butler J."/>
            <person name="Chin C."/>
            <person name="Gnerre S."/>
            <person name="Grabherr M."/>
            <person name="Kleber M."/>
            <person name="Mauceli E."/>
            <person name="MacCallum I."/>
        </authorList>
    </citation>
    <scope>NUCLEOTIDE SEQUENCE [LARGE SCALE GENOMIC DNA]</scope>
    <source>
        <strain evidence="5">Rob3c / Tucson 14021-0248.25</strain>
    </source>
</reference>
<dbReference type="PANTHER" id="PTHR10334">
    <property type="entry name" value="CYSTEINE-RICH SECRETORY PROTEIN-RELATED"/>
    <property type="match status" value="1"/>
</dbReference>
<keyword evidence="2" id="KW-0964">Secreted</keyword>
<dbReference type="SUPFAM" id="SSF55797">
    <property type="entry name" value="PR-1-like"/>
    <property type="match status" value="1"/>
</dbReference>
<dbReference type="InterPro" id="IPR035940">
    <property type="entry name" value="CAP_sf"/>
</dbReference>
<evidence type="ECO:0000256" key="2">
    <source>
        <dbReference type="ARBA" id="ARBA00022525"/>
    </source>
</evidence>
<keyword evidence="5" id="KW-1185">Reference proteome</keyword>
<protein>
    <submittedName>
        <fullName evidence="4">GM10902</fullName>
    </submittedName>
</protein>
<evidence type="ECO:0000256" key="1">
    <source>
        <dbReference type="ARBA" id="ARBA00004613"/>
    </source>
</evidence>
<dbReference type="InterPro" id="IPR001283">
    <property type="entry name" value="CRISP-related"/>
</dbReference>
<evidence type="ECO:0000313" key="4">
    <source>
        <dbReference type="EMBL" id="EDW55119.1"/>
    </source>
</evidence>
<dbReference type="Proteomes" id="UP000001292">
    <property type="component" value="Unassembled WGS sequence"/>
</dbReference>
<dbReference type="EMBL" id="CH480821">
    <property type="protein sequence ID" value="EDW55119.1"/>
    <property type="molecule type" value="Genomic_DNA"/>
</dbReference>
<accession>B4I4H6</accession>
<dbReference type="FunFam" id="3.40.33.10:FF:000069">
    <property type="entry name" value="GM10902"/>
    <property type="match status" value="1"/>
</dbReference>
<dbReference type="GO" id="GO:0005576">
    <property type="term" value="C:extracellular region"/>
    <property type="evidence" value="ECO:0007669"/>
    <property type="project" value="UniProtKB-SubCell"/>
</dbReference>
<organism evidence="5">
    <name type="scientific">Drosophila sechellia</name>
    <name type="common">Fruit fly</name>
    <dbReference type="NCBI Taxonomy" id="7238"/>
    <lineage>
        <taxon>Eukaryota</taxon>
        <taxon>Metazoa</taxon>
        <taxon>Ecdysozoa</taxon>
        <taxon>Arthropoda</taxon>
        <taxon>Hexapoda</taxon>
        <taxon>Insecta</taxon>
        <taxon>Pterygota</taxon>
        <taxon>Neoptera</taxon>
        <taxon>Endopterygota</taxon>
        <taxon>Diptera</taxon>
        <taxon>Brachycera</taxon>
        <taxon>Muscomorpha</taxon>
        <taxon>Ephydroidea</taxon>
        <taxon>Drosophilidae</taxon>
        <taxon>Drosophila</taxon>
        <taxon>Sophophora</taxon>
    </lineage>
</organism>
<gene>
    <name evidence="4" type="primary">Dsec\GM10902</name>
    <name evidence="4" type="ORF">Dsec_GM10902</name>
</gene>
<dbReference type="Gene3D" id="3.40.33.10">
    <property type="entry name" value="CAP"/>
    <property type="match status" value="1"/>
</dbReference>
<feature type="domain" description="SCP" evidence="3">
    <location>
        <begin position="73"/>
        <end position="203"/>
    </location>
</feature>
<dbReference type="STRING" id="7238.B4I4H6"/>
<proteinExistence type="predicted"/>
<sequence length="247" mass="27829">MSVRAAAGEKWIGQWAMGSGKPEPGAPWSNSTNSENLISGWGVALLELVRCRWRSELIALSFGLVALVLVIADLQKDHLNEHNRLREKHGSPPLILDDALSQGCEEYAKVLAANERLEHSSSAGQKYGENLCMRSQDPLQCVQDWYDEIEDYDFEKPQFGMSTGHFTALVWKNAKKMGFGQAKDKKGYYWVVARYYPPVNVNGQFEENVLPPNKGEGDENGQGNFNSFQVDNIPIIVMLWLCWQFSN</sequence>
<dbReference type="CDD" id="cd05382">
    <property type="entry name" value="CAP_GAPR1-like"/>
    <property type="match status" value="1"/>
</dbReference>
<dbReference type="SMR" id="B4I4H6"/>
<dbReference type="SMART" id="SM00198">
    <property type="entry name" value="SCP"/>
    <property type="match status" value="1"/>
</dbReference>
<dbReference type="HOGENOM" id="CLU_035730_9_2_1"/>
<dbReference type="AlphaFoldDB" id="B4I4H6"/>
<dbReference type="OMA" id="YYWVVAR"/>
<dbReference type="Pfam" id="PF00188">
    <property type="entry name" value="CAP"/>
    <property type="match status" value="1"/>
</dbReference>
<comment type="subcellular location">
    <subcellularLocation>
        <location evidence="1">Secreted</location>
    </subcellularLocation>
</comment>
<name>B4I4H6_DROSE</name>